<keyword evidence="1" id="KW-1133">Transmembrane helix</keyword>
<reference evidence="2 3" key="1">
    <citation type="submission" date="2019-08" db="EMBL/GenBank/DDBJ databases">
        <authorList>
            <person name="Peeters C."/>
        </authorList>
    </citation>
    <scope>NUCLEOTIDE SEQUENCE [LARGE SCALE GENOMIC DNA]</scope>
    <source>
        <strain evidence="2 3">LMG 31014</strain>
    </source>
</reference>
<keyword evidence="1" id="KW-0472">Membrane</keyword>
<evidence type="ECO:0000256" key="1">
    <source>
        <dbReference type="SAM" id="Phobius"/>
    </source>
</evidence>
<feature type="transmembrane region" description="Helical" evidence="1">
    <location>
        <begin position="68"/>
        <end position="85"/>
    </location>
</feature>
<organism evidence="2 3">
    <name type="scientific">Pandoraea soli</name>
    <dbReference type="NCBI Taxonomy" id="2508293"/>
    <lineage>
        <taxon>Bacteria</taxon>
        <taxon>Pseudomonadati</taxon>
        <taxon>Pseudomonadota</taxon>
        <taxon>Betaproteobacteria</taxon>
        <taxon>Burkholderiales</taxon>
        <taxon>Burkholderiaceae</taxon>
        <taxon>Pandoraea</taxon>
    </lineage>
</organism>
<accession>A0ABY6W6M2</accession>
<feature type="transmembrane region" description="Helical" evidence="1">
    <location>
        <begin position="305"/>
        <end position="327"/>
    </location>
</feature>
<dbReference type="Proteomes" id="UP000405357">
    <property type="component" value="Unassembled WGS sequence"/>
</dbReference>
<protein>
    <submittedName>
        <fullName evidence="2">Uncharacterized protein</fullName>
    </submittedName>
</protein>
<feature type="transmembrane region" description="Helical" evidence="1">
    <location>
        <begin position="123"/>
        <end position="143"/>
    </location>
</feature>
<proteinExistence type="predicted"/>
<feature type="transmembrane region" description="Helical" evidence="1">
    <location>
        <begin position="163"/>
        <end position="184"/>
    </location>
</feature>
<feature type="transmembrane region" description="Helical" evidence="1">
    <location>
        <begin position="228"/>
        <end position="246"/>
    </location>
</feature>
<feature type="transmembrane region" description="Helical" evidence="1">
    <location>
        <begin position="196"/>
        <end position="222"/>
    </location>
</feature>
<feature type="transmembrane region" description="Helical" evidence="1">
    <location>
        <begin position="46"/>
        <end position="61"/>
    </location>
</feature>
<sequence length="388" mass="42336">MGRWFFPFVLLATLLQNYYDLAALMTQGSLALYTYTGPIAYKLGKDIAYLILLVSIVWVARKSGRTPLVDYALGLVVLVLLQWAISVLVNGPLVATIGLRWVTPFILFLLMRDWVNGIDKRAAARWVLWGMYVCLAVQAVQLFTMPPVFGEVLPGVPARTPGIFIVPNSTSLFGCASAALLIVLRGDSRAKCWYFVFLAGMISALSQSGAGIVTVALLALCVFCKRRINLFALLMLLSVLLLVPSLNILTQRADFVQLSGGGRLKVLWDMLSGASFGISNFGVYTNAANLVSENPAAQVAPDSLVASWIGNFGAFWIFGALLTALFVKFRMTQVDWIRAMPAVIVLACFSMTTIVFEAFPMNLYLAVALWSALKMKPVAAQPEQLAGI</sequence>
<evidence type="ECO:0000313" key="2">
    <source>
        <dbReference type="EMBL" id="VVE32770.1"/>
    </source>
</evidence>
<feature type="transmembrane region" description="Helical" evidence="1">
    <location>
        <begin position="339"/>
        <end position="359"/>
    </location>
</feature>
<keyword evidence="3" id="KW-1185">Reference proteome</keyword>
<name>A0ABY6W6M2_9BURK</name>
<feature type="transmembrane region" description="Helical" evidence="1">
    <location>
        <begin position="91"/>
        <end position="111"/>
    </location>
</feature>
<dbReference type="EMBL" id="CABPSG010000012">
    <property type="protein sequence ID" value="VVE32770.1"/>
    <property type="molecule type" value="Genomic_DNA"/>
</dbReference>
<feature type="transmembrane region" description="Helical" evidence="1">
    <location>
        <begin position="266"/>
        <end position="285"/>
    </location>
</feature>
<keyword evidence="1" id="KW-0812">Transmembrane</keyword>
<evidence type="ECO:0000313" key="3">
    <source>
        <dbReference type="Proteomes" id="UP000405357"/>
    </source>
</evidence>
<gene>
    <name evidence="2" type="ORF">PSO31014_03725</name>
</gene>
<comment type="caution">
    <text evidence="2">The sequence shown here is derived from an EMBL/GenBank/DDBJ whole genome shotgun (WGS) entry which is preliminary data.</text>
</comment>